<dbReference type="InterPro" id="IPR050095">
    <property type="entry name" value="ECF_ABC_transporter_ATP-bd"/>
</dbReference>
<dbReference type="Pfam" id="PF13166">
    <property type="entry name" value="AAA_13"/>
    <property type="match status" value="1"/>
</dbReference>
<dbReference type="PATRIC" id="fig|1158607.3.peg.1189"/>
<evidence type="ECO:0000256" key="3">
    <source>
        <dbReference type="ARBA" id="ARBA00022741"/>
    </source>
</evidence>
<dbReference type="EMBL" id="AJAQ01000011">
    <property type="protein sequence ID" value="EOH95244.1"/>
    <property type="molecule type" value="Genomic_DNA"/>
</dbReference>
<comment type="similarity">
    <text evidence="1">Belongs to the ABC transporter superfamily.</text>
</comment>
<comment type="caution">
    <text evidence="7">The sequence shown here is derived from an EMBL/GenBank/DDBJ whole genome shotgun (WGS) entry which is preliminary data.</text>
</comment>
<sequence>MINREIVSWVKRQTYWEQYLANEILEGKSLSEDDLEEIYLLFKKEFGLSEESLEKVKLDFLSLVDHSNEEDKIKWRSVSNVIGVNALKPNEKLEIGEQLTLIYGENGSGKSGYTRLFNNAFVSRGDKNILPNVFNRTNTQVSATFNFVNEDGELLDFIYPNIGDQEILKKIAVFDSVSATNDLTCETEVSFAPIEFKFFDKYAKSFSAIKQRLNDELAAINTKNEFLDYFTNETIIRQSVEKIDSKTDINYLKVLAKITDVDEETYKQKMRRKVKLQALNIKEKEQEYTRYENELNKIRERIEVLNNKFSDTRIMKTKELIIERNQLKLLSAEEGIAQLKGENIYRLGSVEWKDFILTAQSYYNSIQEEIEHCIFCGQDITHIKVIDKYWKYLKSVAEQNLITAESNIKKIIQDFSKQDFHLLVQESKFDDWLKKNDLVLRELLIEAETKYEEVNSLLIDNLNSLDWKTEVKEYHFNIDSFEKAYTLLKKEVSKLDADSIDKKIKDLKIYEDLYRDKLQLNNLLPKIEVFIKNLQWVDKARSISITTGKLTNFQKKLFTKYVTQEYMEKFDEECRKLKANFSAEIKQRGRRGATLSTLSVKGRKPVEILSEGEQRSISLANFLAETNLNRDNVCIVLDDPVCSLDYKRRDIIADRLVEEADNKQVVILTHDITFLMSVQKLCEEKNIKCDVVTIRKINQDAGIIQYAIPWIGAPVKERIGYLQNRLQSVEKVYKEYNLGNIELYDRYGEEAKLWCEQLRETWERTIEEILFNNSVQRFNPAIQTQRLKRAAFTQELYQEVEKGMSKCSNWVHDRASGLGEEIPTPEQLTEYLAECRSFVKKNKPK</sequence>
<dbReference type="GO" id="GO:0043190">
    <property type="term" value="C:ATP-binding cassette (ABC) transporter complex"/>
    <property type="evidence" value="ECO:0007669"/>
    <property type="project" value="TreeGrafter"/>
</dbReference>
<dbReference type="GO" id="GO:0005524">
    <property type="term" value="F:ATP binding"/>
    <property type="evidence" value="ECO:0007669"/>
    <property type="project" value="UniProtKB-KW"/>
</dbReference>
<dbReference type="eggNOG" id="COG0497">
    <property type="taxonomic scope" value="Bacteria"/>
</dbReference>
<dbReference type="InterPro" id="IPR026866">
    <property type="entry name" value="CR006_AAA"/>
</dbReference>
<dbReference type="Gene3D" id="3.40.50.300">
    <property type="entry name" value="P-loop containing nucleotide triphosphate hydrolases"/>
    <property type="match status" value="2"/>
</dbReference>
<dbReference type="HOGENOM" id="CLU_016086_0_0_9"/>
<keyword evidence="2" id="KW-0813">Transport</keyword>
<evidence type="ECO:0000256" key="4">
    <source>
        <dbReference type="ARBA" id="ARBA00022840"/>
    </source>
</evidence>
<evidence type="ECO:0000259" key="6">
    <source>
        <dbReference type="Pfam" id="PF13166"/>
    </source>
</evidence>
<evidence type="ECO:0000256" key="1">
    <source>
        <dbReference type="ARBA" id="ARBA00005417"/>
    </source>
</evidence>
<protein>
    <recommendedName>
        <fullName evidence="6">Protein CR006 P-loop domain-containing protein</fullName>
    </recommendedName>
</protein>
<keyword evidence="3" id="KW-0547">Nucleotide-binding</keyword>
<dbReference type="STRING" id="160454.RV10_GL000561"/>
<dbReference type="AlphaFoldDB" id="R2T4Q7"/>
<dbReference type="InterPro" id="IPR027417">
    <property type="entry name" value="P-loop_NTPase"/>
</dbReference>
<gene>
    <name evidence="7" type="ORF">UAU_01206</name>
</gene>
<dbReference type="CDD" id="cd00267">
    <property type="entry name" value="ABC_ATPase"/>
    <property type="match status" value="1"/>
</dbReference>
<feature type="coiled-coil region" evidence="5">
    <location>
        <begin position="267"/>
        <end position="308"/>
    </location>
</feature>
<keyword evidence="5" id="KW-0175">Coiled coil</keyword>
<keyword evidence="4" id="KW-0067">ATP-binding</keyword>
<accession>R2T4Q7</accession>
<dbReference type="PANTHER" id="PTHR43553">
    <property type="entry name" value="HEAVY METAL TRANSPORTER"/>
    <property type="match status" value="1"/>
</dbReference>
<dbReference type="Proteomes" id="UP000013782">
    <property type="component" value="Unassembled WGS sequence"/>
</dbReference>
<evidence type="ECO:0000256" key="5">
    <source>
        <dbReference type="SAM" id="Coils"/>
    </source>
</evidence>
<evidence type="ECO:0000313" key="8">
    <source>
        <dbReference type="Proteomes" id="UP000013782"/>
    </source>
</evidence>
<name>R2T4Q7_9ENTE</name>
<feature type="domain" description="Protein CR006 P-loop" evidence="6">
    <location>
        <begin position="99"/>
        <end position="740"/>
    </location>
</feature>
<dbReference type="SUPFAM" id="SSF52540">
    <property type="entry name" value="P-loop containing nucleoside triphosphate hydrolases"/>
    <property type="match status" value="2"/>
</dbReference>
<reference evidence="7 8" key="1">
    <citation type="submission" date="2013-02" db="EMBL/GenBank/DDBJ databases">
        <title>The Genome Sequence of Enterococcus pallens BAA-351.</title>
        <authorList>
            <consortium name="The Broad Institute Genome Sequencing Platform"/>
            <consortium name="The Broad Institute Genome Sequencing Center for Infectious Disease"/>
            <person name="Earl A.M."/>
            <person name="Gilmore M.S."/>
            <person name="Lebreton F."/>
            <person name="Walker B."/>
            <person name="Young S.K."/>
            <person name="Zeng Q."/>
            <person name="Gargeya S."/>
            <person name="Fitzgerald M."/>
            <person name="Haas B."/>
            <person name="Abouelleil A."/>
            <person name="Alvarado L."/>
            <person name="Arachchi H.M."/>
            <person name="Berlin A.M."/>
            <person name="Chapman S.B."/>
            <person name="Dewar J."/>
            <person name="Goldberg J."/>
            <person name="Griggs A."/>
            <person name="Gujja S."/>
            <person name="Hansen M."/>
            <person name="Howarth C."/>
            <person name="Imamovic A."/>
            <person name="Larimer J."/>
            <person name="McCowan C."/>
            <person name="Murphy C."/>
            <person name="Neiman D."/>
            <person name="Pearson M."/>
            <person name="Priest M."/>
            <person name="Roberts A."/>
            <person name="Saif S."/>
            <person name="Shea T."/>
            <person name="Sisk P."/>
            <person name="Sykes S."/>
            <person name="Wortman J."/>
            <person name="Nusbaum C."/>
            <person name="Birren B."/>
        </authorList>
    </citation>
    <scope>NUCLEOTIDE SEQUENCE [LARGE SCALE GENOMIC DNA]</scope>
    <source>
        <strain evidence="7 8">ATCC BAA-351</strain>
    </source>
</reference>
<dbReference type="RefSeq" id="WP_010756236.1">
    <property type="nucleotide sequence ID" value="NZ_ASWD01000002.1"/>
</dbReference>
<evidence type="ECO:0000256" key="2">
    <source>
        <dbReference type="ARBA" id="ARBA00022448"/>
    </source>
</evidence>
<evidence type="ECO:0000313" key="7">
    <source>
        <dbReference type="EMBL" id="EOH95244.1"/>
    </source>
</evidence>
<organism evidence="7 8">
    <name type="scientific">Enterococcus pallens ATCC BAA-351</name>
    <dbReference type="NCBI Taxonomy" id="1158607"/>
    <lineage>
        <taxon>Bacteria</taxon>
        <taxon>Bacillati</taxon>
        <taxon>Bacillota</taxon>
        <taxon>Bacilli</taxon>
        <taxon>Lactobacillales</taxon>
        <taxon>Enterococcaceae</taxon>
        <taxon>Enterococcus</taxon>
    </lineage>
</organism>
<dbReference type="GO" id="GO:0042626">
    <property type="term" value="F:ATPase-coupled transmembrane transporter activity"/>
    <property type="evidence" value="ECO:0007669"/>
    <property type="project" value="TreeGrafter"/>
</dbReference>
<keyword evidence="8" id="KW-1185">Reference proteome</keyword>
<proteinExistence type="inferred from homology"/>